<feature type="domain" description="N-acetyltransferase" evidence="3">
    <location>
        <begin position="2"/>
        <end position="162"/>
    </location>
</feature>
<accession>A0ABV9T7G5</accession>
<dbReference type="InterPro" id="IPR000182">
    <property type="entry name" value="GNAT_dom"/>
</dbReference>
<gene>
    <name evidence="4" type="ORF">ACFPFU_23415</name>
</gene>
<name>A0ABV9T7G5_9BACT</name>
<dbReference type="Pfam" id="PF13673">
    <property type="entry name" value="Acetyltransf_10"/>
    <property type="match status" value="1"/>
</dbReference>
<dbReference type="Gene3D" id="3.40.630.30">
    <property type="match status" value="1"/>
</dbReference>
<dbReference type="PANTHER" id="PTHR43877">
    <property type="entry name" value="AMINOALKYLPHOSPHONATE N-ACETYLTRANSFERASE-RELATED-RELATED"/>
    <property type="match status" value="1"/>
</dbReference>
<sequence>MVDIIKAGTQHIPLIQEVAQKTWPTTFGHILSKVQISYMLEMMYSTPSLEKQMGPKNHIFILAMEGARTLGFASFETNHQHSDKTKIHKIYILPEAQGKGVGKALIQYIGGEALKSNNGSLVLNVNRYNEAALRFYHRSGFVTVAEENIPIGQGYWMEDFVLEFKL</sequence>
<dbReference type="PANTHER" id="PTHR43877:SF2">
    <property type="entry name" value="AMINOALKYLPHOSPHONATE N-ACETYLTRANSFERASE-RELATED"/>
    <property type="match status" value="1"/>
</dbReference>
<dbReference type="InterPro" id="IPR050832">
    <property type="entry name" value="Bact_Acetyltransf"/>
</dbReference>
<dbReference type="GO" id="GO:0016746">
    <property type="term" value="F:acyltransferase activity"/>
    <property type="evidence" value="ECO:0007669"/>
    <property type="project" value="UniProtKB-KW"/>
</dbReference>
<keyword evidence="2 4" id="KW-0012">Acyltransferase</keyword>
<proteinExistence type="predicted"/>
<dbReference type="RefSeq" id="WP_377068750.1">
    <property type="nucleotide sequence ID" value="NZ_JBHSJJ010000021.1"/>
</dbReference>
<keyword evidence="5" id="KW-1185">Reference proteome</keyword>
<keyword evidence="1 4" id="KW-0808">Transferase</keyword>
<evidence type="ECO:0000313" key="5">
    <source>
        <dbReference type="Proteomes" id="UP001595818"/>
    </source>
</evidence>
<protein>
    <submittedName>
        <fullName evidence="4">GNAT family N-acetyltransferase</fullName>
        <ecNumber evidence="4">2.3.-.-</ecNumber>
    </submittedName>
</protein>
<dbReference type="SUPFAM" id="SSF55729">
    <property type="entry name" value="Acyl-CoA N-acyltransferases (Nat)"/>
    <property type="match status" value="1"/>
</dbReference>
<dbReference type="EMBL" id="JBHSJJ010000021">
    <property type="protein sequence ID" value="MFC4874672.1"/>
    <property type="molecule type" value="Genomic_DNA"/>
</dbReference>
<dbReference type="InterPro" id="IPR016181">
    <property type="entry name" value="Acyl_CoA_acyltransferase"/>
</dbReference>
<dbReference type="CDD" id="cd04301">
    <property type="entry name" value="NAT_SF"/>
    <property type="match status" value="1"/>
</dbReference>
<evidence type="ECO:0000256" key="2">
    <source>
        <dbReference type="ARBA" id="ARBA00023315"/>
    </source>
</evidence>
<dbReference type="PROSITE" id="PS51186">
    <property type="entry name" value="GNAT"/>
    <property type="match status" value="1"/>
</dbReference>
<evidence type="ECO:0000313" key="4">
    <source>
        <dbReference type="EMBL" id="MFC4874672.1"/>
    </source>
</evidence>
<organism evidence="4 5">
    <name type="scientific">Negadavirga shengliensis</name>
    <dbReference type="NCBI Taxonomy" id="1389218"/>
    <lineage>
        <taxon>Bacteria</taxon>
        <taxon>Pseudomonadati</taxon>
        <taxon>Bacteroidota</taxon>
        <taxon>Cytophagia</taxon>
        <taxon>Cytophagales</taxon>
        <taxon>Cyclobacteriaceae</taxon>
        <taxon>Negadavirga</taxon>
    </lineage>
</organism>
<comment type="caution">
    <text evidence="4">The sequence shown here is derived from an EMBL/GenBank/DDBJ whole genome shotgun (WGS) entry which is preliminary data.</text>
</comment>
<dbReference type="EC" id="2.3.-.-" evidence="4"/>
<dbReference type="Proteomes" id="UP001595818">
    <property type="component" value="Unassembled WGS sequence"/>
</dbReference>
<evidence type="ECO:0000259" key="3">
    <source>
        <dbReference type="PROSITE" id="PS51186"/>
    </source>
</evidence>
<reference evidence="5" key="1">
    <citation type="journal article" date="2019" name="Int. J. Syst. Evol. Microbiol.">
        <title>The Global Catalogue of Microorganisms (GCM) 10K type strain sequencing project: providing services to taxonomists for standard genome sequencing and annotation.</title>
        <authorList>
            <consortium name="The Broad Institute Genomics Platform"/>
            <consortium name="The Broad Institute Genome Sequencing Center for Infectious Disease"/>
            <person name="Wu L."/>
            <person name="Ma J."/>
        </authorList>
    </citation>
    <scope>NUCLEOTIDE SEQUENCE [LARGE SCALE GENOMIC DNA]</scope>
    <source>
        <strain evidence="5">CGMCC 4.7466</strain>
    </source>
</reference>
<evidence type="ECO:0000256" key="1">
    <source>
        <dbReference type="ARBA" id="ARBA00022679"/>
    </source>
</evidence>